<dbReference type="InterPro" id="IPR050627">
    <property type="entry name" value="Nitroreductase/BluB"/>
</dbReference>
<keyword evidence="2" id="KW-0560">Oxidoreductase</keyword>
<evidence type="ECO:0000313" key="2">
    <source>
        <dbReference type="EMBL" id="OIQ86826.1"/>
    </source>
</evidence>
<name>A0A1J5QU23_9ZZZZ</name>
<proteinExistence type="predicted"/>
<dbReference type="NCBIfam" id="TIGR02476">
    <property type="entry name" value="BluB"/>
    <property type="match status" value="1"/>
</dbReference>
<reference evidence="2" key="1">
    <citation type="submission" date="2016-10" db="EMBL/GenBank/DDBJ databases">
        <title>Sequence of Gallionella enrichment culture.</title>
        <authorList>
            <person name="Poehlein A."/>
            <person name="Muehling M."/>
            <person name="Daniel R."/>
        </authorList>
    </citation>
    <scope>NUCLEOTIDE SEQUENCE</scope>
</reference>
<dbReference type="InterPro" id="IPR029479">
    <property type="entry name" value="Nitroreductase"/>
</dbReference>
<dbReference type="InterPro" id="IPR012825">
    <property type="entry name" value="BluB"/>
</dbReference>
<dbReference type="InterPro" id="IPR000415">
    <property type="entry name" value="Nitroreductase-like"/>
</dbReference>
<feature type="domain" description="Nitroreductase" evidence="1">
    <location>
        <begin position="21"/>
        <end position="187"/>
    </location>
</feature>
<evidence type="ECO:0000259" key="1">
    <source>
        <dbReference type="Pfam" id="PF00881"/>
    </source>
</evidence>
<dbReference type="PANTHER" id="PTHR23026">
    <property type="entry name" value="NADPH NITROREDUCTASE"/>
    <property type="match status" value="1"/>
</dbReference>
<sequence length="215" mass="23705">MSTAQPPRFDEAALAQFEQLVAWRRDVRRFKPDAVDPALIDRLLALACLSPSVGNAQPWRFVKVESPERRAAIRANFVASNAEALQDYHGERARLYAGLKLSGLDVAPVQIAVFCDGQTTAGYGLGRRTMPETMQYSVVAAIQTLWLAARLLGLGVGWVSIIDPAALKASLDVPDSWSLIAHLCIGYPVEESDQPELVRYGWQAREDWAGLVMVR</sequence>
<dbReference type="AlphaFoldDB" id="A0A1J5QU23"/>
<dbReference type="SUPFAM" id="SSF55469">
    <property type="entry name" value="FMN-dependent nitroreductase-like"/>
    <property type="match status" value="1"/>
</dbReference>
<gene>
    <name evidence="2" type="ORF">GALL_313340</name>
</gene>
<dbReference type="EC" id="1.13.11.79" evidence="2"/>
<dbReference type="EMBL" id="MLJW01000457">
    <property type="protein sequence ID" value="OIQ86826.1"/>
    <property type="molecule type" value="Genomic_DNA"/>
</dbReference>
<dbReference type="PANTHER" id="PTHR23026:SF123">
    <property type="entry name" value="NAD(P)H NITROREDUCTASE RV3131-RELATED"/>
    <property type="match status" value="1"/>
</dbReference>
<dbReference type="Gene3D" id="3.40.109.10">
    <property type="entry name" value="NADH Oxidase"/>
    <property type="match status" value="1"/>
</dbReference>
<comment type="caution">
    <text evidence="2">The sequence shown here is derived from an EMBL/GenBank/DDBJ whole genome shotgun (WGS) entry which is preliminary data.</text>
</comment>
<protein>
    <submittedName>
        <fullName evidence="2">5,6-dimethylbenzimidazole synthase</fullName>
        <ecNumber evidence="2">1.13.11.79</ecNumber>
    </submittedName>
</protein>
<accession>A0A1J5QU23</accession>
<organism evidence="2">
    <name type="scientific">mine drainage metagenome</name>
    <dbReference type="NCBI Taxonomy" id="410659"/>
    <lineage>
        <taxon>unclassified sequences</taxon>
        <taxon>metagenomes</taxon>
        <taxon>ecological metagenomes</taxon>
    </lineage>
</organism>
<dbReference type="Pfam" id="PF00881">
    <property type="entry name" value="Nitroreductase"/>
    <property type="match status" value="1"/>
</dbReference>
<dbReference type="GO" id="GO:0102919">
    <property type="term" value="F:5,6-dimethylbenzimidazole synthase activity"/>
    <property type="evidence" value="ECO:0007669"/>
    <property type="project" value="UniProtKB-EC"/>
</dbReference>